<organism evidence="2 3">
    <name type="scientific">Candidatus Methanocrinis natronophilus</name>
    <dbReference type="NCBI Taxonomy" id="3033396"/>
    <lineage>
        <taxon>Archaea</taxon>
        <taxon>Methanobacteriati</taxon>
        <taxon>Methanobacteriota</taxon>
        <taxon>Stenosarchaea group</taxon>
        <taxon>Methanomicrobia</taxon>
        <taxon>Methanotrichales</taxon>
        <taxon>Methanotrichaceae</taxon>
        <taxon>Methanocrinis</taxon>
    </lineage>
</organism>
<comment type="caution">
    <text evidence="2">The sequence shown here is derived from an EMBL/GenBank/DDBJ whole genome shotgun (WGS) entry which is preliminary data.</text>
</comment>
<feature type="region of interest" description="Disordered" evidence="1">
    <location>
        <begin position="189"/>
        <end position="226"/>
    </location>
</feature>
<feature type="region of interest" description="Disordered" evidence="1">
    <location>
        <begin position="358"/>
        <end position="410"/>
    </location>
</feature>
<dbReference type="InterPro" id="IPR035437">
    <property type="entry name" value="SNase_OB-fold_sf"/>
</dbReference>
<dbReference type="EMBL" id="JARFPK010000016">
    <property type="protein sequence ID" value="MDF0590678.1"/>
    <property type="molecule type" value="Genomic_DNA"/>
</dbReference>
<dbReference type="SUPFAM" id="SSF50199">
    <property type="entry name" value="Staphylococcal nuclease"/>
    <property type="match status" value="1"/>
</dbReference>
<accession>A0ABT5X7L8</accession>
<keyword evidence="3" id="KW-1185">Reference proteome</keyword>
<sequence>MVGADKIAPLLILMILPMAVTAAPDEASGIVVSVIDGKTFDILIVEADPRIDETVERVTLADVLIPERSMRGAEESPTSWHANDSKSRPGNETIEASMNGSIEGEADRSTNGSILAVPSAKDFAVAILLNKTVWLDIDDRSPDGRNSDGELVAVLRLSGLDGRPVISPTFNRMLVDYGIAEVNDSAENEFDPSEWWPAQDNGTDEEVSGEGADKKTTGLNVNVNPTRPKVNVSLSGLNVNVNPARPNVNVSISGLDVKVNPNRPNINVNPKKPVIDVNPGHPNLTENQTEDAFENTGTVKGPEDTGLIPIEDESRPLIFKNLTEPITLIDPAGAITVINSTGEVTVIDPAIPVKIINSSDIGSGPDQPASDEAGGLNETAGANLTGEGPTSSLEEDQADDHAKPLSWIAG</sequence>
<evidence type="ECO:0000256" key="1">
    <source>
        <dbReference type="SAM" id="MobiDB-lite"/>
    </source>
</evidence>
<protein>
    <submittedName>
        <fullName evidence="2">Uncharacterized protein</fullName>
    </submittedName>
</protein>
<evidence type="ECO:0000313" key="3">
    <source>
        <dbReference type="Proteomes" id="UP001220010"/>
    </source>
</evidence>
<dbReference type="Proteomes" id="UP001220010">
    <property type="component" value="Unassembled WGS sequence"/>
</dbReference>
<proteinExistence type="predicted"/>
<evidence type="ECO:0000313" key="2">
    <source>
        <dbReference type="EMBL" id="MDF0590678.1"/>
    </source>
</evidence>
<dbReference type="RefSeq" id="WP_316966425.1">
    <property type="nucleotide sequence ID" value="NZ_JARFPK010000016.1"/>
</dbReference>
<name>A0ABT5X7L8_9EURY</name>
<feature type="region of interest" description="Disordered" evidence="1">
    <location>
        <begin position="70"/>
        <end position="95"/>
    </location>
</feature>
<dbReference type="Gene3D" id="2.40.50.90">
    <property type="match status" value="1"/>
</dbReference>
<reference evidence="2 3" key="1">
    <citation type="submission" date="2023-03" db="EMBL/GenBank/DDBJ databases">
        <title>WGS of Methanotrichaceae archaeon Mx.</title>
        <authorList>
            <person name="Sorokin D.Y."/>
            <person name="Merkel A.Y."/>
        </authorList>
    </citation>
    <scope>NUCLEOTIDE SEQUENCE [LARGE SCALE GENOMIC DNA]</scope>
    <source>
        <strain evidence="2 3">Mx</strain>
    </source>
</reference>
<gene>
    <name evidence="2" type="ORF">P0O15_05755</name>
</gene>